<name>A0AAW0LSK5_QUESU</name>
<dbReference type="PANTHER" id="PTHR46932">
    <property type="entry name" value="HEAVY METAL-ASSOCIATED ISOPRENYLATED PLANT PROTEIN 47"/>
    <property type="match status" value="1"/>
</dbReference>
<proteinExistence type="predicted"/>
<evidence type="ECO:0000313" key="2">
    <source>
        <dbReference type="Proteomes" id="UP000237347"/>
    </source>
</evidence>
<comment type="caution">
    <text evidence="1">The sequence shown here is derived from an EMBL/GenBank/DDBJ whole genome shotgun (WGS) entry which is preliminary data.</text>
</comment>
<gene>
    <name evidence="1" type="primary">PFK2_1</name>
    <name evidence="1" type="ORF">CFP56_031492</name>
</gene>
<dbReference type="PANTHER" id="PTHR46932:SF12">
    <property type="entry name" value="HEAVY METAL-ASSOCIATED ISOPRENYLATED PLANT PROTEIN 47"/>
    <property type="match status" value="1"/>
</dbReference>
<organism evidence="1 2">
    <name type="scientific">Quercus suber</name>
    <name type="common">Cork oak</name>
    <dbReference type="NCBI Taxonomy" id="58331"/>
    <lineage>
        <taxon>Eukaryota</taxon>
        <taxon>Viridiplantae</taxon>
        <taxon>Streptophyta</taxon>
        <taxon>Embryophyta</taxon>
        <taxon>Tracheophyta</taxon>
        <taxon>Spermatophyta</taxon>
        <taxon>Magnoliopsida</taxon>
        <taxon>eudicotyledons</taxon>
        <taxon>Gunneridae</taxon>
        <taxon>Pentapetalae</taxon>
        <taxon>rosids</taxon>
        <taxon>fabids</taxon>
        <taxon>Fagales</taxon>
        <taxon>Fagaceae</taxon>
        <taxon>Quercus</taxon>
    </lineage>
</organism>
<reference evidence="1 2" key="1">
    <citation type="journal article" date="2018" name="Sci. Data">
        <title>The draft genome sequence of cork oak.</title>
        <authorList>
            <person name="Ramos A.M."/>
            <person name="Usie A."/>
            <person name="Barbosa P."/>
            <person name="Barros P.M."/>
            <person name="Capote T."/>
            <person name="Chaves I."/>
            <person name="Simoes F."/>
            <person name="Abreu I."/>
            <person name="Carrasquinho I."/>
            <person name="Faro C."/>
            <person name="Guimaraes J.B."/>
            <person name="Mendonca D."/>
            <person name="Nobrega F."/>
            <person name="Rodrigues L."/>
            <person name="Saibo N.J.M."/>
            <person name="Varela M.C."/>
            <person name="Egas C."/>
            <person name="Matos J."/>
            <person name="Miguel C.M."/>
            <person name="Oliveira M.M."/>
            <person name="Ricardo C.P."/>
            <person name="Goncalves S."/>
        </authorList>
    </citation>
    <scope>NUCLEOTIDE SEQUENCE [LARGE SCALE GENOMIC DNA]</scope>
    <source>
        <strain evidence="2">cv. HL8</strain>
    </source>
</reference>
<dbReference type="EMBL" id="PKMF04000053">
    <property type="protein sequence ID" value="KAK7854673.1"/>
    <property type="molecule type" value="Genomic_DNA"/>
</dbReference>
<keyword evidence="2" id="KW-1185">Reference proteome</keyword>
<evidence type="ECO:0000313" key="1">
    <source>
        <dbReference type="EMBL" id="KAK7854673.1"/>
    </source>
</evidence>
<dbReference type="InterPro" id="IPR042885">
    <property type="entry name" value="HIPP47/16"/>
</dbReference>
<dbReference type="AlphaFoldDB" id="A0AAW0LSK5"/>
<sequence>MNEKSGVNFVGLEGAEKDKVVVIGDGVDAARLATTMRKKVGQTDIISVAEKIYRSLKMAAVSHTEATNLTTPSSDNNNDGNDTNTTTTFSISPVTLQKLPHLKDYIPQEALKTQPNPLERNPFYHPSQGFYISHSDVVLRHIVFDLFESFIKPFFFLIYF</sequence>
<dbReference type="Gene3D" id="3.30.70.100">
    <property type="match status" value="1"/>
</dbReference>
<accession>A0AAW0LSK5</accession>
<dbReference type="Proteomes" id="UP000237347">
    <property type="component" value="Unassembled WGS sequence"/>
</dbReference>
<protein>
    <submittedName>
        <fullName evidence="1">Atp-dependent 6-phosphofructokinase 2</fullName>
    </submittedName>
</protein>